<reference evidence="3" key="1">
    <citation type="journal article" date="2019" name="Int. J. Syst. Evol. Microbiol.">
        <title>The Global Catalogue of Microorganisms (GCM) 10K type strain sequencing project: providing services to taxonomists for standard genome sequencing and annotation.</title>
        <authorList>
            <consortium name="The Broad Institute Genomics Platform"/>
            <consortium name="The Broad Institute Genome Sequencing Center for Infectious Disease"/>
            <person name="Wu L."/>
            <person name="Ma J."/>
        </authorList>
    </citation>
    <scope>NUCLEOTIDE SEQUENCE [LARGE SCALE GENOMIC DNA]</scope>
    <source>
        <strain evidence="3">CGMCC 1.3240</strain>
    </source>
</reference>
<dbReference type="RefSeq" id="WP_379187908.1">
    <property type="nucleotide sequence ID" value="NZ_JBHSOW010000032.1"/>
</dbReference>
<dbReference type="EMBL" id="JBHSOW010000032">
    <property type="protein sequence ID" value="MFC5649401.1"/>
    <property type="molecule type" value="Genomic_DNA"/>
</dbReference>
<accession>A0ABW0VUB7</accession>
<dbReference type="Proteomes" id="UP001596047">
    <property type="component" value="Unassembled WGS sequence"/>
</dbReference>
<protein>
    <submittedName>
        <fullName evidence="2">DUF4062 domain-containing protein</fullName>
    </submittedName>
</protein>
<proteinExistence type="predicted"/>
<name>A0ABW0VUB7_9BACL</name>
<evidence type="ECO:0000313" key="2">
    <source>
        <dbReference type="EMBL" id="MFC5649401.1"/>
    </source>
</evidence>
<comment type="caution">
    <text evidence="2">The sequence shown here is derived from an EMBL/GenBank/DDBJ whole genome shotgun (WGS) entry which is preliminary data.</text>
</comment>
<evidence type="ECO:0000259" key="1">
    <source>
        <dbReference type="Pfam" id="PF13271"/>
    </source>
</evidence>
<dbReference type="InterPro" id="IPR025139">
    <property type="entry name" value="DUF4062"/>
</dbReference>
<gene>
    <name evidence="2" type="ORF">ACFPYJ_09705</name>
</gene>
<feature type="domain" description="DUF4062" evidence="1">
    <location>
        <begin position="8"/>
        <end position="94"/>
    </location>
</feature>
<evidence type="ECO:0000313" key="3">
    <source>
        <dbReference type="Proteomes" id="UP001596047"/>
    </source>
</evidence>
<sequence length="386" mass="44968">MNDLAKAKIFISSVGQDELVPLRNTVFDELTAMGHEPMMYERNFGPWDNHQTSVRRCLSKVEESDIFLLFIKDKGGTFYPDADRTVTHMEYMRALQTNKTILVFVESSIKRNYFAAAKPVIAELTAQYMSETGRYPKASELIRSLQVQGGLPAQVDPYVWLLVDDLVKKNMYFEELALGVPIQWREYFSDLLRRGVLLLPLEHTFETYVNQLREHEQFYEFIEQNMPLFQQVSTLPILSFLTSFMNKLKGGMVKHSYGDFMTDDIGMFHDCSAITLYKAAHDRMILIDAVGHASKAPYYLLSNHQSYVAITYNRTQRENVFFDEKKKMFYLTIKCGERVMTCHFKAEPSWTTDTFMTFRESVMYGIMSHNKMMFEFTRKLIGGMQE</sequence>
<organism evidence="2 3">
    <name type="scientific">Paenibacillus solisilvae</name>
    <dbReference type="NCBI Taxonomy" id="2486751"/>
    <lineage>
        <taxon>Bacteria</taxon>
        <taxon>Bacillati</taxon>
        <taxon>Bacillota</taxon>
        <taxon>Bacilli</taxon>
        <taxon>Bacillales</taxon>
        <taxon>Paenibacillaceae</taxon>
        <taxon>Paenibacillus</taxon>
    </lineage>
</organism>
<dbReference type="Pfam" id="PF13271">
    <property type="entry name" value="DUF4062"/>
    <property type="match status" value="1"/>
</dbReference>
<keyword evidence="3" id="KW-1185">Reference proteome</keyword>